<evidence type="ECO:0000313" key="3">
    <source>
        <dbReference type="Proteomes" id="UP000095285"/>
    </source>
</evidence>
<keyword evidence="3" id="KW-1185">Reference proteome</keyword>
<dbReference type="CTD" id="9944792"/>
<accession>A0A1I7VRG0</accession>
<proteinExistence type="predicted"/>
<dbReference type="EMBL" id="JH712207">
    <property type="protein sequence ID" value="EFO21115.2"/>
    <property type="molecule type" value="Genomic_DNA"/>
</dbReference>
<dbReference type="OrthoDB" id="5863194at2759"/>
<dbReference type="GO" id="GO:0019825">
    <property type="term" value="F:oxygen binding"/>
    <property type="evidence" value="ECO:0007669"/>
    <property type="project" value="InterPro"/>
</dbReference>
<evidence type="ECO:0000256" key="1">
    <source>
        <dbReference type="SAM" id="MobiDB-lite"/>
    </source>
</evidence>
<evidence type="ECO:0000313" key="2">
    <source>
        <dbReference type="EMBL" id="EFO21115.2"/>
    </source>
</evidence>
<accession>A0A1S0TXF1</accession>
<dbReference type="KEGG" id="loa:LOAG_07373"/>
<name>A0A1I7VRG0_LOALO</name>
<dbReference type="InterPro" id="IPR012292">
    <property type="entry name" value="Globin/Proto"/>
</dbReference>
<gene>
    <name evidence="2 4" type="ORF">LOAG_07373</name>
</gene>
<dbReference type="Gene3D" id="1.10.490.10">
    <property type="entry name" value="Globins"/>
    <property type="match status" value="1"/>
</dbReference>
<dbReference type="eggNOG" id="KOG3378">
    <property type="taxonomic scope" value="Eukaryota"/>
</dbReference>
<dbReference type="SUPFAM" id="SSF46458">
    <property type="entry name" value="Globin-like"/>
    <property type="match status" value="1"/>
</dbReference>
<dbReference type="WBParaSite" id="EN70_5461">
    <property type="protein sequence ID" value="EN70_5461"/>
    <property type="gene ID" value="EN70_5461"/>
</dbReference>
<protein>
    <submittedName>
        <fullName evidence="4">GLOBIN domain-containing protein</fullName>
    </submittedName>
</protein>
<dbReference type="CDD" id="cd01040">
    <property type="entry name" value="Mb-like"/>
    <property type="match status" value="1"/>
</dbReference>
<dbReference type="Proteomes" id="UP000095285">
    <property type="component" value="Unassembled WGS sequence"/>
</dbReference>
<evidence type="ECO:0000313" key="4">
    <source>
        <dbReference type="WBParaSite" id="EN70_5461"/>
    </source>
</evidence>
<dbReference type="GO" id="GO:0020037">
    <property type="term" value="F:heme binding"/>
    <property type="evidence" value="ECO:0007669"/>
    <property type="project" value="InterPro"/>
</dbReference>
<dbReference type="RefSeq" id="XP_020302359.1">
    <property type="nucleotide sequence ID" value="XM_020447406.1"/>
</dbReference>
<dbReference type="InterPro" id="IPR009050">
    <property type="entry name" value="Globin-like_sf"/>
</dbReference>
<dbReference type="AlphaFoldDB" id="A0A1I7VRG0"/>
<reference evidence="2 3" key="1">
    <citation type="submission" date="2012-04" db="EMBL/GenBank/DDBJ databases">
        <title>The Genome Sequence of Loa loa.</title>
        <authorList>
            <consortium name="The Broad Institute Genome Sequencing Platform"/>
            <consortium name="Broad Institute Genome Sequencing Center for Infectious Disease"/>
            <person name="Nutman T.B."/>
            <person name="Fink D.L."/>
            <person name="Russ C."/>
            <person name="Young S."/>
            <person name="Zeng Q."/>
            <person name="Gargeya S."/>
            <person name="Alvarado L."/>
            <person name="Berlin A."/>
            <person name="Chapman S.B."/>
            <person name="Chen Z."/>
            <person name="Freedman E."/>
            <person name="Gellesch M."/>
            <person name="Goldberg J."/>
            <person name="Griggs A."/>
            <person name="Gujja S."/>
            <person name="Heilman E.R."/>
            <person name="Heiman D."/>
            <person name="Howarth C."/>
            <person name="Mehta T."/>
            <person name="Neiman D."/>
            <person name="Pearson M."/>
            <person name="Roberts A."/>
            <person name="Saif S."/>
            <person name="Shea T."/>
            <person name="Shenoy N."/>
            <person name="Sisk P."/>
            <person name="Stolte C."/>
            <person name="Sykes S."/>
            <person name="White J."/>
            <person name="Yandava C."/>
            <person name="Haas B."/>
            <person name="Henn M.R."/>
            <person name="Nusbaum C."/>
            <person name="Birren B."/>
        </authorList>
    </citation>
    <scope>NUCLEOTIDE SEQUENCE [LARGE SCALE GENOMIC DNA]</scope>
</reference>
<feature type="region of interest" description="Disordered" evidence="1">
    <location>
        <begin position="1"/>
        <end position="23"/>
    </location>
</feature>
<sequence length="265" mass="29790">MIVAARFTNKSKQNATDDKGKLKRNRKKNLALQKTFTPVQLMNDKFMSHSSWSKGNSSQLSVSVFQTNPYGSVPNLRYIGTNKWGLIYQQTLALKVTWSKLCKTPHSTCCGISGIIGGKNKILRDIFYNAAFVNGISERRTIATLHDHSHFIVSLISQIIQSFETDSDDIFKHINKIGLCHFNLTKYGFQRKLWDNLGEELIDALVVQNCIRSFPGSCRAWTILLANLIDHLCAATISPYSTSIVTKSHNRSKLTSVAIYKSISN</sequence>
<organism evidence="3 4">
    <name type="scientific">Loa loa</name>
    <name type="common">Eye worm</name>
    <name type="synonym">Filaria loa</name>
    <dbReference type="NCBI Taxonomy" id="7209"/>
    <lineage>
        <taxon>Eukaryota</taxon>
        <taxon>Metazoa</taxon>
        <taxon>Ecdysozoa</taxon>
        <taxon>Nematoda</taxon>
        <taxon>Chromadorea</taxon>
        <taxon>Rhabditida</taxon>
        <taxon>Spirurina</taxon>
        <taxon>Spiruromorpha</taxon>
        <taxon>Filarioidea</taxon>
        <taxon>Onchocercidae</taxon>
        <taxon>Loa</taxon>
    </lineage>
</organism>
<dbReference type="OMA" id="WGLIYQQ"/>
<dbReference type="GeneID" id="9944792"/>
<dbReference type="InterPro" id="IPR044399">
    <property type="entry name" value="Mb-like_M"/>
</dbReference>
<dbReference type="FunCoup" id="A0A1I7VRG0">
    <property type="interactions" value="95"/>
</dbReference>
<dbReference type="STRING" id="7209.A0A1I7VRG0"/>
<reference evidence="4" key="2">
    <citation type="submission" date="2016-11" db="UniProtKB">
        <authorList>
            <consortium name="WormBaseParasite"/>
        </authorList>
    </citation>
    <scope>IDENTIFICATION</scope>
</reference>